<organism evidence="1 2">
    <name type="scientific">Engelhardtia mirabilis</name>
    <dbReference type="NCBI Taxonomy" id="2528011"/>
    <lineage>
        <taxon>Bacteria</taxon>
        <taxon>Pseudomonadati</taxon>
        <taxon>Planctomycetota</taxon>
        <taxon>Planctomycetia</taxon>
        <taxon>Planctomycetia incertae sedis</taxon>
        <taxon>Engelhardtia</taxon>
    </lineage>
</organism>
<dbReference type="SUPFAM" id="SSF69318">
    <property type="entry name" value="Integrin alpha N-terminal domain"/>
    <property type="match status" value="1"/>
</dbReference>
<evidence type="ECO:0000313" key="1">
    <source>
        <dbReference type="EMBL" id="QDU68977.1"/>
    </source>
</evidence>
<dbReference type="EMBL" id="CP036287">
    <property type="protein sequence ID" value="QDU68977.1"/>
    <property type="molecule type" value="Genomic_DNA"/>
</dbReference>
<dbReference type="KEGG" id="pbap:Pla133_40920"/>
<dbReference type="AlphaFoldDB" id="A0A518BPR7"/>
<proteinExistence type="predicted"/>
<dbReference type="Proteomes" id="UP000316921">
    <property type="component" value="Chromosome"/>
</dbReference>
<dbReference type="RefSeq" id="WP_145068462.1">
    <property type="nucleotide sequence ID" value="NZ_CP036287.1"/>
</dbReference>
<name>A0A518BPR7_9BACT</name>
<gene>
    <name evidence="1" type="ORF">Pla133_40920</name>
</gene>
<dbReference type="Gene3D" id="2.130.10.130">
    <property type="entry name" value="Integrin alpha, N-terminal"/>
    <property type="match status" value="1"/>
</dbReference>
<protein>
    <recommendedName>
        <fullName evidence="3">FG-GAP repeat protein</fullName>
    </recommendedName>
</protein>
<accession>A0A518BPR7</accession>
<evidence type="ECO:0000313" key="2">
    <source>
        <dbReference type="Proteomes" id="UP000316921"/>
    </source>
</evidence>
<keyword evidence="2" id="KW-1185">Reference proteome</keyword>
<sequence>MAIDGLGGRSLVGADSSFQPGAYVFDRGGGGPRLELVDPTDAEATVPIEFGVSAAFIGDVNGDGVREVAMGRICTAAPDQIDGEVWIHDGADGGLIAVLNEDTTDRSEPFAVDSSIGPMLVGRTGLR</sequence>
<dbReference type="InterPro" id="IPR028994">
    <property type="entry name" value="Integrin_alpha_N"/>
</dbReference>
<evidence type="ECO:0008006" key="3">
    <source>
        <dbReference type="Google" id="ProtNLM"/>
    </source>
</evidence>
<reference evidence="1 2" key="1">
    <citation type="submission" date="2019-02" db="EMBL/GenBank/DDBJ databases">
        <title>Deep-cultivation of Planctomycetes and their phenomic and genomic characterization uncovers novel biology.</title>
        <authorList>
            <person name="Wiegand S."/>
            <person name="Jogler M."/>
            <person name="Boedeker C."/>
            <person name="Pinto D."/>
            <person name="Vollmers J."/>
            <person name="Rivas-Marin E."/>
            <person name="Kohn T."/>
            <person name="Peeters S.H."/>
            <person name="Heuer A."/>
            <person name="Rast P."/>
            <person name="Oberbeckmann S."/>
            <person name="Bunk B."/>
            <person name="Jeske O."/>
            <person name="Meyerdierks A."/>
            <person name="Storesund J.E."/>
            <person name="Kallscheuer N."/>
            <person name="Luecker S."/>
            <person name="Lage O.M."/>
            <person name="Pohl T."/>
            <person name="Merkel B.J."/>
            <person name="Hornburger P."/>
            <person name="Mueller R.-W."/>
            <person name="Bruemmer F."/>
            <person name="Labrenz M."/>
            <person name="Spormann A.M."/>
            <person name="Op den Camp H."/>
            <person name="Overmann J."/>
            <person name="Amann R."/>
            <person name="Jetten M.S.M."/>
            <person name="Mascher T."/>
            <person name="Medema M.H."/>
            <person name="Devos D.P."/>
            <person name="Kaster A.-K."/>
            <person name="Ovreas L."/>
            <person name="Rohde M."/>
            <person name="Galperin M.Y."/>
            <person name="Jogler C."/>
        </authorList>
    </citation>
    <scope>NUCLEOTIDE SEQUENCE [LARGE SCALE GENOMIC DNA]</scope>
    <source>
        <strain evidence="1 2">Pla133</strain>
    </source>
</reference>